<reference evidence="2 3" key="1">
    <citation type="journal article" date="2010" name="Science">
        <title>Genomic comparison of the ants Camponotus floridanus and Harpegnathos saltator.</title>
        <authorList>
            <person name="Bonasio R."/>
            <person name="Zhang G."/>
            <person name="Ye C."/>
            <person name="Mutti N.S."/>
            <person name="Fang X."/>
            <person name="Qin N."/>
            <person name="Donahue G."/>
            <person name="Yang P."/>
            <person name="Li Q."/>
            <person name="Li C."/>
            <person name="Zhang P."/>
            <person name="Huang Z."/>
            <person name="Berger S.L."/>
            <person name="Reinberg D."/>
            <person name="Wang J."/>
            <person name="Liebig J."/>
        </authorList>
    </citation>
    <scope>NUCLEOTIDE SEQUENCE [LARGE SCALE GENOMIC DNA]</scope>
    <source>
        <strain evidence="3">C129</strain>
    </source>
</reference>
<dbReference type="EMBL" id="GL439754">
    <property type="protein sequence ID" value="EFN66825.1"/>
    <property type="molecule type" value="Genomic_DNA"/>
</dbReference>
<proteinExistence type="predicted"/>
<evidence type="ECO:0000313" key="3">
    <source>
        <dbReference type="Proteomes" id="UP000000311"/>
    </source>
</evidence>
<dbReference type="AlphaFoldDB" id="E2AIB4"/>
<evidence type="ECO:0000256" key="1">
    <source>
        <dbReference type="SAM" id="MobiDB-lite"/>
    </source>
</evidence>
<keyword evidence="3" id="KW-1185">Reference proteome</keyword>
<evidence type="ECO:0000313" key="2">
    <source>
        <dbReference type="EMBL" id="EFN66825.1"/>
    </source>
</evidence>
<feature type="compositionally biased region" description="Basic residues" evidence="1">
    <location>
        <begin position="57"/>
        <end position="67"/>
    </location>
</feature>
<protein>
    <submittedName>
        <fullName evidence="2">Uncharacterized protein</fullName>
    </submittedName>
</protein>
<organism evidence="3">
    <name type="scientific">Camponotus floridanus</name>
    <name type="common">Florida carpenter ant</name>
    <dbReference type="NCBI Taxonomy" id="104421"/>
    <lineage>
        <taxon>Eukaryota</taxon>
        <taxon>Metazoa</taxon>
        <taxon>Ecdysozoa</taxon>
        <taxon>Arthropoda</taxon>
        <taxon>Hexapoda</taxon>
        <taxon>Insecta</taxon>
        <taxon>Pterygota</taxon>
        <taxon>Neoptera</taxon>
        <taxon>Endopterygota</taxon>
        <taxon>Hymenoptera</taxon>
        <taxon>Apocrita</taxon>
        <taxon>Aculeata</taxon>
        <taxon>Formicoidea</taxon>
        <taxon>Formicidae</taxon>
        <taxon>Formicinae</taxon>
        <taxon>Camponotus</taxon>
    </lineage>
</organism>
<feature type="region of interest" description="Disordered" evidence="1">
    <location>
        <begin position="12"/>
        <end position="72"/>
    </location>
</feature>
<accession>E2AIB4</accession>
<name>E2AIB4_CAMFO</name>
<dbReference type="InParanoid" id="E2AIB4"/>
<sequence length="97" mass="11212">MDMSEDCWEHVGLLQEVSAEPPPPPPAPDFLIQQPESPNLLSREAEAVEPRAQQHSNRQHLRKKKHLDSRNDFSVCSSHKNVKFDKKDTKFTIYYAI</sequence>
<dbReference type="Proteomes" id="UP000000311">
    <property type="component" value="Unassembled WGS sequence"/>
</dbReference>
<gene>
    <name evidence="2" type="ORF">EAG_07989</name>
</gene>